<proteinExistence type="predicted"/>
<protein>
    <submittedName>
        <fullName evidence="2">Type I restriction enzyme HsdR N-terminal domain-containing protein</fullName>
    </submittedName>
</protein>
<evidence type="ECO:0000313" key="2">
    <source>
        <dbReference type="EMBL" id="KAA9041536.1"/>
    </source>
</evidence>
<accession>A0A5J5IKI8</accession>
<dbReference type="Pfam" id="PF13588">
    <property type="entry name" value="HSDR_N_2"/>
    <property type="match status" value="1"/>
</dbReference>
<dbReference type="InterPro" id="IPR029464">
    <property type="entry name" value="HSDR_N"/>
</dbReference>
<organism evidence="2 3">
    <name type="scientific">Ginsengibacter hankyongi</name>
    <dbReference type="NCBI Taxonomy" id="2607284"/>
    <lineage>
        <taxon>Bacteria</taxon>
        <taxon>Pseudomonadati</taxon>
        <taxon>Bacteroidota</taxon>
        <taxon>Chitinophagia</taxon>
        <taxon>Chitinophagales</taxon>
        <taxon>Chitinophagaceae</taxon>
        <taxon>Ginsengibacter</taxon>
    </lineage>
</organism>
<reference evidence="2 3" key="1">
    <citation type="submission" date="2019-09" db="EMBL/GenBank/DDBJ databases">
        <title>Draft genome sequence of Ginsengibacter sp. BR5-29.</title>
        <authorList>
            <person name="Im W.-T."/>
        </authorList>
    </citation>
    <scope>NUCLEOTIDE SEQUENCE [LARGE SCALE GENOMIC DNA]</scope>
    <source>
        <strain evidence="2 3">BR5-29</strain>
    </source>
</reference>
<name>A0A5J5IKI8_9BACT</name>
<dbReference type="EMBL" id="VYQF01000001">
    <property type="protein sequence ID" value="KAA9041536.1"/>
    <property type="molecule type" value="Genomic_DNA"/>
</dbReference>
<keyword evidence="3" id="KW-1185">Reference proteome</keyword>
<sequence length="147" mass="17408">MIKIEFPKQRVTLRQREGLNEVFDVIRKKWLQFTPEEWVRQNMIHYLLAKKYPASLIAVEKEIKLGELSKRCDIVIYSRSAKPFMIIECKEMKVALSDKTLNQVLRYHITLPAKYLIITNGSYCLGFEKTGSQFFQINEFPDYEIEP</sequence>
<dbReference type="Gene3D" id="3.90.1570.30">
    <property type="match status" value="1"/>
</dbReference>
<dbReference type="AlphaFoldDB" id="A0A5J5IKI8"/>
<dbReference type="RefSeq" id="WP_150413656.1">
    <property type="nucleotide sequence ID" value="NZ_VYQF01000001.1"/>
</dbReference>
<dbReference type="Proteomes" id="UP000326903">
    <property type="component" value="Unassembled WGS sequence"/>
</dbReference>
<evidence type="ECO:0000259" key="1">
    <source>
        <dbReference type="Pfam" id="PF13588"/>
    </source>
</evidence>
<gene>
    <name evidence="2" type="ORF">FW778_05810</name>
</gene>
<comment type="caution">
    <text evidence="2">The sequence shown here is derived from an EMBL/GenBank/DDBJ whole genome shotgun (WGS) entry which is preliminary data.</text>
</comment>
<feature type="domain" description="Type I restriction enzyme R protein N-terminal" evidence="1">
    <location>
        <begin position="35"/>
        <end position="141"/>
    </location>
</feature>
<evidence type="ECO:0000313" key="3">
    <source>
        <dbReference type="Proteomes" id="UP000326903"/>
    </source>
</evidence>